<dbReference type="AlphaFoldDB" id="A0AA44BET9"/>
<reference evidence="2 3" key="1">
    <citation type="submission" date="2019-04" db="EMBL/GenBank/DDBJ databases">
        <title>Isachenkonia alkalipeptolytica gen. nov. sp. nov. a new anaerobic, alkiliphilic organothrophic bacterium capable to reduce synthesized ferrihydrite isolated from a soda lake.</title>
        <authorList>
            <person name="Toshchakov S.V."/>
            <person name="Zavarzina D.G."/>
            <person name="Zhilina T.N."/>
            <person name="Kostrikina N.A."/>
            <person name="Kublanov I.V."/>
        </authorList>
    </citation>
    <scope>NUCLEOTIDE SEQUENCE [LARGE SCALE GENOMIC DNA]</scope>
    <source>
        <strain evidence="2 3">Z-1701</strain>
    </source>
</reference>
<dbReference type="EMBL" id="SUMG01000041">
    <property type="protein sequence ID" value="NBG89669.1"/>
    <property type="molecule type" value="Genomic_DNA"/>
</dbReference>
<dbReference type="GO" id="GO:0006355">
    <property type="term" value="P:regulation of DNA-templated transcription"/>
    <property type="evidence" value="ECO:0007669"/>
    <property type="project" value="InterPro"/>
</dbReference>
<keyword evidence="3" id="KW-1185">Reference proteome</keyword>
<sequence length="55" mass="6613">MERLKIQQNINIKLDKEIHKRLKAIAAMEGSTMQEVLEKVINDYVKRRWKKEMEG</sequence>
<evidence type="ECO:0000313" key="3">
    <source>
        <dbReference type="Proteomes" id="UP000449710"/>
    </source>
</evidence>
<dbReference type="SUPFAM" id="SSF47598">
    <property type="entry name" value="Ribbon-helix-helix"/>
    <property type="match status" value="1"/>
</dbReference>
<gene>
    <name evidence="2" type="ORF">ISALK_14380</name>
</gene>
<dbReference type="Proteomes" id="UP000449710">
    <property type="component" value="Unassembled WGS sequence"/>
</dbReference>
<dbReference type="Gene3D" id="1.10.1220.10">
    <property type="entry name" value="Met repressor-like"/>
    <property type="match status" value="1"/>
</dbReference>
<evidence type="ECO:0000259" key="1">
    <source>
        <dbReference type="Pfam" id="PF01402"/>
    </source>
</evidence>
<proteinExistence type="predicted"/>
<organism evidence="2 3">
    <name type="scientific">Isachenkonia alkalipeptolytica</name>
    <dbReference type="NCBI Taxonomy" id="2565777"/>
    <lineage>
        <taxon>Bacteria</taxon>
        <taxon>Bacillati</taxon>
        <taxon>Bacillota</taxon>
        <taxon>Clostridia</taxon>
        <taxon>Eubacteriales</taxon>
        <taxon>Clostridiaceae</taxon>
        <taxon>Isachenkonia</taxon>
    </lineage>
</organism>
<dbReference type="InterPro" id="IPR010985">
    <property type="entry name" value="Ribbon_hlx_hlx"/>
</dbReference>
<comment type="caution">
    <text evidence="2">The sequence shown here is derived from an EMBL/GenBank/DDBJ whole genome shotgun (WGS) entry which is preliminary data.</text>
</comment>
<dbReference type="InterPro" id="IPR013321">
    <property type="entry name" value="Arc_rbn_hlx_hlx"/>
</dbReference>
<dbReference type="InterPro" id="IPR002145">
    <property type="entry name" value="CopG"/>
</dbReference>
<feature type="domain" description="Ribbon-helix-helix protein CopG" evidence="1">
    <location>
        <begin position="9"/>
        <end position="47"/>
    </location>
</feature>
<name>A0AA44BET9_9CLOT</name>
<protein>
    <submittedName>
        <fullName evidence="2">Ribbon-helix-helix protein, CopG family</fullName>
    </submittedName>
</protein>
<dbReference type="Pfam" id="PF01402">
    <property type="entry name" value="RHH_1"/>
    <property type="match status" value="1"/>
</dbReference>
<accession>A0AA44BET9</accession>
<evidence type="ECO:0000313" key="2">
    <source>
        <dbReference type="EMBL" id="NBG89669.1"/>
    </source>
</evidence>